<organism evidence="2 3">
    <name type="scientific">Sphingopyxis macrogoltabida</name>
    <name type="common">Sphingomonas macrogoltabidus</name>
    <dbReference type="NCBI Taxonomy" id="33050"/>
    <lineage>
        <taxon>Bacteria</taxon>
        <taxon>Pseudomonadati</taxon>
        <taxon>Pseudomonadota</taxon>
        <taxon>Alphaproteobacteria</taxon>
        <taxon>Sphingomonadales</taxon>
        <taxon>Sphingomonadaceae</taxon>
        <taxon>Sphingopyxis</taxon>
    </lineage>
</organism>
<feature type="chain" id="PRO_5015881445" evidence="1">
    <location>
        <begin position="22"/>
        <end position="108"/>
    </location>
</feature>
<protein>
    <submittedName>
        <fullName evidence="2">Uncharacterized protein</fullName>
    </submittedName>
</protein>
<name>A0A2W5KUL3_SPHMC</name>
<feature type="signal peptide" evidence="1">
    <location>
        <begin position="1"/>
        <end position="21"/>
    </location>
</feature>
<reference evidence="2 3" key="1">
    <citation type="submission" date="2017-08" db="EMBL/GenBank/DDBJ databases">
        <title>Infants hospitalized years apart are colonized by the same room-sourced microbial strains.</title>
        <authorList>
            <person name="Brooks B."/>
            <person name="Olm M.R."/>
            <person name="Firek B.A."/>
            <person name="Baker R."/>
            <person name="Thomas B.C."/>
            <person name="Morowitz M.J."/>
            <person name="Banfield J.F."/>
        </authorList>
    </citation>
    <scope>NUCLEOTIDE SEQUENCE [LARGE SCALE GENOMIC DNA]</scope>
    <source>
        <strain evidence="2">S2_005_003_R2_47</strain>
    </source>
</reference>
<evidence type="ECO:0000313" key="2">
    <source>
        <dbReference type="EMBL" id="PZQ20681.1"/>
    </source>
</evidence>
<gene>
    <name evidence="2" type="ORF">DI569_14635</name>
</gene>
<accession>A0A2W5KUL3</accession>
<dbReference type="EMBL" id="QFPJ01000050">
    <property type="protein sequence ID" value="PZQ20681.1"/>
    <property type="molecule type" value="Genomic_DNA"/>
</dbReference>
<evidence type="ECO:0000256" key="1">
    <source>
        <dbReference type="SAM" id="SignalP"/>
    </source>
</evidence>
<keyword evidence="1" id="KW-0732">Signal</keyword>
<dbReference type="Proteomes" id="UP000248597">
    <property type="component" value="Unassembled WGS sequence"/>
</dbReference>
<comment type="caution">
    <text evidence="2">The sequence shown here is derived from an EMBL/GenBank/DDBJ whole genome shotgun (WGS) entry which is preliminary data.</text>
</comment>
<sequence length="108" mass="11404">MKLPSLLAAAAVAALALPAAAALPPQWQRVAELKAILDNGDLVEAFAGQRRMIDRVEYVRPDLYRVVGGECFAYVTIAEKPLPGGMVGARQFDVVPGKIDCPAGADAE</sequence>
<dbReference type="AlphaFoldDB" id="A0A2W5KUL3"/>
<proteinExistence type="predicted"/>
<evidence type="ECO:0000313" key="3">
    <source>
        <dbReference type="Proteomes" id="UP000248597"/>
    </source>
</evidence>